<keyword evidence="3" id="KW-1185">Reference proteome</keyword>
<sequence length="236" mass="24933">MKLLLTTSALLPLTSALVGLEWKVSNVPSTGLTDITFPMSIANAPHKTGFYFAQQFAFEGVSDIGYTGLQPRPDENGASIVHAVFSSFIAGSTSSDENCSDGADGGAGVSCAVEFPASYAPLYHLVVENTAGTTWTGTLVDTVTKNATHIGTYTLPDGTGGIKDYQLGFVEYYPWNSGSHTCDELPYTNSSFGAPTSTVEGTEGSLGKPYEYGDCDGKVDFVVDGDELEWVVEVGF</sequence>
<feature type="chain" id="PRO_5042139536" evidence="1">
    <location>
        <begin position="17"/>
        <end position="236"/>
    </location>
</feature>
<feature type="signal peptide" evidence="1">
    <location>
        <begin position="1"/>
        <end position="16"/>
    </location>
</feature>
<reference evidence="2" key="1">
    <citation type="journal article" date="2019" name="Beilstein J. Org. Chem.">
        <title>Nanangenines: drimane sesquiterpenoids as the dominant metabolite cohort of a novel Australian fungus, Aspergillus nanangensis.</title>
        <authorList>
            <person name="Lacey H.J."/>
            <person name="Gilchrist C.L.M."/>
            <person name="Crombie A."/>
            <person name="Kalaitzis J.A."/>
            <person name="Vuong D."/>
            <person name="Rutledge P.J."/>
            <person name="Turner P."/>
            <person name="Pitt J.I."/>
            <person name="Lacey E."/>
            <person name="Chooi Y.H."/>
            <person name="Piggott A.M."/>
        </authorList>
    </citation>
    <scope>NUCLEOTIDE SEQUENCE</scope>
    <source>
        <strain evidence="2">MST-FP2251</strain>
    </source>
</reference>
<comment type="caution">
    <text evidence="2">The sequence shown here is derived from an EMBL/GenBank/DDBJ whole genome shotgun (WGS) entry which is preliminary data.</text>
</comment>
<keyword evidence="1" id="KW-0732">Signal</keyword>
<evidence type="ECO:0000313" key="2">
    <source>
        <dbReference type="EMBL" id="KAF9885564.1"/>
    </source>
</evidence>
<reference evidence="2" key="2">
    <citation type="submission" date="2020-02" db="EMBL/GenBank/DDBJ databases">
        <authorList>
            <person name="Gilchrist C.L.M."/>
            <person name="Chooi Y.-H."/>
        </authorList>
    </citation>
    <scope>NUCLEOTIDE SEQUENCE</scope>
    <source>
        <strain evidence="2">MST-FP2251</strain>
    </source>
</reference>
<accession>A0AAD4CFK6</accession>
<protein>
    <submittedName>
        <fullName evidence="2">Uncharacterized protein</fullName>
    </submittedName>
</protein>
<organism evidence="2 3">
    <name type="scientific">Aspergillus nanangensis</name>
    <dbReference type="NCBI Taxonomy" id="2582783"/>
    <lineage>
        <taxon>Eukaryota</taxon>
        <taxon>Fungi</taxon>
        <taxon>Dikarya</taxon>
        <taxon>Ascomycota</taxon>
        <taxon>Pezizomycotina</taxon>
        <taxon>Eurotiomycetes</taxon>
        <taxon>Eurotiomycetidae</taxon>
        <taxon>Eurotiales</taxon>
        <taxon>Aspergillaceae</taxon>
        <taxon>Aspergillus</taxon>
        <taxon>Aspergillus subgen. Circumdati</taxon>
    </lineage>
</organism>
<evidence type="ECO:0000256" key="1">
    <source>
        <dbReference type="SAM" id="SignalP"/>
    </source>
</evidence>
<dbReference type="EMBL" id="VCAU01000093">
    <property type="protein sequence ID" value="KAF9885564.1"/>
    <property type="molecule type" value="Genomic_DNA"/>
</dbReference>
<evidence type="ECO:0000313" key="3">
    <source>
        <dbReference type="Proteomes" id="UP001194746"/>
    </source>
</evidence>
<proteinExistence type="predicted"/>
<name>A0AAD4CFK6_ASPNN</name>
<dbReference type="AlphaFoldDB" id="A0AAD4CFK6"/>
<gene>
    <name evidence="2" type="ORF">FE257_012770</name>
</gene>
<dbReference type="Proteomes" id="UP001194746">
    <property type="component" value="Unassembled WGS sequence"/>
</dbReference>